<dbReference type="Pfam" id="PF00126">
    <property type="entry name" value="HTH_1"/>
    <property type="match status" value="1"/>
</dbReference>
<evidence type="ECO:0000313" key="7">
    <source>
        <dbReference type="Proteomes" id="UP000503129"/>
    </source>
</evidence>
<proteinExistence type="inferred from homology"/>
<dbReference type="GO" id="GO:0043565">
    <property type="term" value="F:sequence-specific DNA binding"/>
    <property type="evidence" value="ECO:0007669"/>
    <property type="project" value="TreeGrafter"/>
</dbReference>
<name>A0A856MK91_9CYAN</name>
<dbReference type="SUPFAM" id="SSF46785">
    <property type="entry name" value="Winged helix' DNA-binding domain"/>
    <property type="match status" value="1"/>
</dbReference>
<keyword evidence="2" id="KW-0805">Transcription regulation</keyword>
<dbReference type="Gene3D" id="1.10.10.10">
    <property type="entry name" value="Winged helix-like DNA-binding domain superfamily/Winged helix DNA-binding domain"/>
    <property type="match status" value="1"/>
</dbReference>
<gene>
    <name evidence="6" type="ORF">DP114_26370</name>
</gene>
<organism evidence="6 7">
    <name type="scientific">Brasilonema sennae CENA114</name>
    <dbReference type="NCBI Taxonomy" id="415709"/>
    <lineage>
        <taxon>Bacteria</taxon>
        <taxon>Bacillati</taxon>
        <taxon>Cyanobacteriota</taxon>
        <taxon>Cyanophyceae</taxon>
        <taxon>Nostocales</taxon>
        <taxon>Scytonemataceae</taxon>
        <taxon>Brasilonema</taxon>
        <taxon>Bromeliae group (in: Brasilonema)</taxon>
    </lineage>
</organism>
<evidence type="ECO:0000256" key="1">
    <source>
        <dbReference type="ARBA" id="ARBA00009437"/>
    </source>
</evidence>
<dbReference type="InterPro" id="IPR058163">
    <property type="entry name" value="LysR-type_TF_proteobact-type"/>
</dbReference>
<dbReference type="SUPFAM" id="SSF53850">
    <property type="entry name" value="Periplasmic binding protein-like II"/>
    <property type="match status" value="1"/>
</dbReference>
<dbReference type="GO" id="GO:0003700">
    <property type="term" value="F:DNA-binding transcription factor activity"/>
    <property type="evidence" value="ECO:0007669"/>
    <property type="project" value="InterPro"/>
</dbReference>
<dbReference type="InterPro" id="IPR036388">
    <property type="entry name" value="WH-like_DNA-bd_sf"/>
</dbReference>
<keyword evidence="7" id="KW-1185">Reference proteome</keyword>
<dbReference type="EMBL" id="CP030118">
    <property type="protein sequence ID" value="QDL10962.1"/>
    <property type="molecule type" value="Genomic_DNA"/>
</dbReference>
<dbReference type="PROSITE" id="PS50931">
    <property type="entry name" value="HTH_LYSR"/>
    <property type="match status" value="1"/>
</dbReference>
<dbReference type="KEGG" id="bsen:DP114_26370"/>
<comment type="similarity">
    <text evidence="1">Belongs to the LysR transcriptional regulatory family.</text>
</comment>
<dbReference type="PANTHER" id="PTHR30537">
    <property type="entry name" value="HTH-TYPE TRANSCRIPTIONAL REGULATOR"/>
    <property type="match status" value="1"/>
</dbReference>
<keyword evidence="3" id="KW-0238">DNA-binding</keyword>
<evidence type="ECO:0000313" key="6">
    <source>
        <dbReference type="EMBL" id="QDL10962.1"/>
    </source>
</evidence>
<dbReference type="InterPro" id="IPR036390">
    <property type="entry name" value="WH_DNA-bd_sf"/>
</dbReference>
<dbReference type="CDD" id="cd08422">
    <property type="entry name" value="PBP2_CrgA_like"/>
    <property type="match status" value="1"/>
</dbReference>
<reference evidence="6 7" key="1">
    <citation type="submission" date="2018-06" db="EMBL/GenBank/DDBJ databases">
        <title>Comparative genomics of Brasilonema spp. strains.</title>
        <authorList>
            <person name="Alvarenga D.O."/>
            <person name="Fiore M.F."/>
            <person name="Varani A.M."/>
        </authorList>
    </citation>
    <scope>NUCLEOTIDE SEQUENCE [LARGE SCALE GENOMIC DNA]</scope>
    <source>
        <strain evidence="6 7">CENA114</strain>
    </source>
</reference>
<sequence length="294" mass="32870">MDDLNAVLVFLKVAELGGFVAAARSLDLPKSTVSLKVNKLEQRLGVRLFHRTTRRVSLTEEGRLYYKNCLPILDALHDGDDAIASLQGHPQGTVRVTATMLFVQSVLAPNLPEFLLIYPDIRVILNATTEYKDIVKEGYDLAIRIGELDDSTLIMRRISTGRQKLFASATYLKTAGEPRAIADLTSHTLLCMAHHQNEVSWTLDNKQHETVTLSFHPRLLSNDVAPIYQAIVAGVGIGLLPEFLFQQQLHGGDIVNVLPQWSSAPVPINGLYPSRKYLPMKVKVFLEFLEQKMR</sequence>
<evidence type="ECO:0000256" key="4">
    <source>
        <dbReference type="ARBA" id="ARBA00023163"/>
    </source>
</evidence>
<evidence type="ECO:0000256" key="3">
    <source>
        <dbReference type="ARBA" id="ARBA00023125"/>
    </source>
</evidence>
<dbReference type="Gene3D" id="3.40.190.290">
    <property type="match status" value="1"/>
</dbReference>
<dbReference type="InterPro" id="IPR000847">
    <property type="entry name" value="LysR_HTH_N"/>
</dbReference>
<dbReference type="GO" id="GO:0006351">
    <property type="term" value="P:DNA-templated transcription"/>
    <property type="evidence" value="ECO:0007669"/>
    <property type="project" value="TreeGrafter"/>
</dbReference>
<protein>
    <submittedName>
        <fullName evidence="6">LysR family transcriptional regulator</fullName>
    </submittedName>
</protein>
<dbReference type="PANTHER" id="PTHR30537:SF31">
    <property type="entry name" value="TRANSCRIPTIONAL REGULATOR, LYSR FAMILY"/>
    <property type="match status" value="1"/>
</dbReference>
<dbReference type="Pfam" id="PF03466">
    <property type="entry name" value="LysR_substrate"/>
    <property type="match status" value="1"/>
</dbReference>
<dbReference type="Proteomes" id="UP000503129">
    <property type="component" value="Chromosome"/>
</dbReference>
<evidence type="ECO:0000256" key="2">
    <source>
        <dbReference type="ARBA" id="ARBA00023015"/>
    </source>
</evidence>
<keyword evidence="4" id="KW-0804">Transcription</keyword>
<dbReference type="InterPro" id="IPR005119">
    <property type="entry name" value="LysR_subst-bd"/>
</dbReference>
<evidence type="ECO:0000259" key="5">
    <source>
        <dbReference type="PROSITE" id="PS50931"/>
    </source>
</evidence>
<dbReference type="FunFam" id="1.10.10.10:FF:000001">
    <property type="entry name" value="LysR family transcriptional regulator"/>
    <property type="match status" value="1"/>
</dbReference>
<dbReference type="AlphaFoldDB" id="A0A856MK91"/>
<feature type="domain" description="HTH lysR-type" evidence="5">
    <location>
        <begin position="1"/>
        <end position="59"/>
    </location>
</feature>
<accession>A0A856MK91</accession>